<keyword evidence="1" id="KW-1133">Transmembrane helix</keyword>
<comment type="caution">
    <text evidence="2">The sequence shown here is derived from an EMBL/GenBank/DDBJ whole genome shotgun (WGS) entry which is preliminary data.</text>
</comment>
<reference evidence="2 3" key="1">
    <citation type="submission" date="2015-01" db="EMBL/GenBank/DDBJ databases">
        <title>Evolution of Trichinella species and genotypes.</title>
        <authorList>
            <person name="Korhonen P.K."/>
            <person name="Edoardo P."/>
            <person name="Giuseppe L.R."/>
            <person name="Gasser R.B."/>
        </authorList>
    </citation>
    <scope>NUCLEOTIDE SEQUENCE [LARGE SCALE GENOMIC DNA]</scope>
    <source>
        <strain evidence="2">ISS470</strain>
    </source>
</reference>
<sequence>MTIYFEQQVNQNAHAVRSANGIIRVLYPSYKLQSIKWDRETSEFNGNREILHLFLRVSGEQAKENERKKKNVQNGMESADCLWSHYVQNEMHALNFLAILDIKYTVIYLFFHFTFYVKFFWFSKTYKQLIQVLAEVQHDLWLYSHVSLLSSVRG</sequence>
<evidence type="ECO:0000313" key="3">
    <source>
        <dbReference type="Proteomes" id="UP000054995"/>
    </source>
</evidence>
<name>A0A0V1F974_TRIPS</name>
<proteinExistence type="predicted"/>
<dbReference type="Proteomes" id="UP000054995">
    <property type="component" value="Unassembled WGS sequence"/>
</dbReference>
<evidence type="ECO:0000313" key="2">
    <source>
        <dbReference type="EMBL" id="KRY82608.1"/>
    </source>
</evidence>
<keyword evidence="1" id="KW-0812">Transmembrane</keyword>
<keyword evidence="1" id="KW-0472">Membrane</keyword>
<dbReference type="EMBL" id="JYDT01000168">
    <property type="protein sequence ID" value="KRY82608.1"/>
    <property type="molecule type" value="Genomic_DNA"/>
</dbReference>
<evidence type="ECO:0000256" key="1">
    <source>
        <dbReference type="SAM" id="Phobius"/>
    </source>
</evidence>
<gene>
    <name evidence="2" type="ORF">T4D_4293</name>
</gene>
<feature type="transmembrane region" description="Helical" evidence="1">
    <location>
        <begin position="93"/>
        <end position="117"/>
    </location>
</feature>
<dbReference type="AlphaFoldDB" id="A0A0V1F974"/>
<accession>A0A0V1F974</accession>
<protein>
    <submittedName>
        <fullName evidence="2">Uncharacterized protein</fullName>
    </submittedName>
</protein>
<organism evidence="2 3">
    <name type="scientific">Trichinella pseudospiralis</name>
    <name type="common">Parasitic roundworm</name>
    <dbReference type="NCBI Taxonomy" id="6337"/>
    <lineage>
        <taxon>Eukaryota</taxon>
        <taxon>Metazoa</taxon>
        <taxon>Ecdysozoa</taxon>
        <taxon>Nematoda</taxon>
        <taxon>Enoplea</taxon>
        <taxon>Dorylaimia</taxon>
        <taxon>Trichinellida</taxon>
        <taxon>Trichinellidae</taxon>
        <taxon>Trichinella</taxon>
    </lineage>
</organism>
<keyword evidence="3" id="KW-1185">Reference proteome</keyword>